<gene>
    <name evidence="2" type="ORF">C7M84_007172</name>
</gene>
<keyword evidence="3" id="KW-1185">Reference proteome</keyword>
<name>A0A423TCU4_PENVA</name>
<feature type="signal peptide" evidence="1">
    <location>
        <begin position="1"/>
        <end position="15"/>
    </location>
</feature>
<evidence type="ECO:0000313" key="3">
    <source>
        <dbReference type="Proteomes" id="UP000283509"/>
    </source>
</evidence>
<dbReference type="OrthoDB" id="6367555at2759"/>
<keyword evidence="1" id="KW-0732">Signal</keyword>
<accession>A0A423TCU4</accession>
<proteinExistence type="predicted"/>
<feature type="chain" id="PRO_5019123582" evidence="1">
    <location>
        <begin position="16"/>
        <end position="162"/>
    </location>
</feature>
<reference evidence="2 3" key="2">
    <citation type="submission" date="2019-01" db="EMBL/GenBank/DDBJ databases">
        <title>The decoding of complex shrimp genome reveals the adaptation for benthos swimmer, frequently molting mechanism and breeding impact on genome.</title>
        <authorList>
            <person name="Sun Y."/>
            <person name="Gao Y."/>
            <person name="Yu Y."/>
        </authorList>
    </citation>
    <scope>NUCLEOTIDE SEQUENCE [LARGE SCALE GENOMIC DNA]</scope>
    <source>
        <tissue evidence="2">Muscle</tissue>
    </source>
</reference>
<dbReference type="Proteomes" id="UP000283509">
    <property type="component" value="Unassembled WGS sequence"/>
</dbReference>
<evidence type="ECO:0000256" key="1">
    <source>
        <dbReference type="SAM" id="SignalP"/>
    </source>
</evidence>
<comment type="caution">
    <text evidence="2">The sequence shown here is derived from an EMBL/GenBank/DDBJ whole genome shotgun (WGS) entry which is preliminary data.</text>
</comment>
<dbReference type="AlphaFoldDB" id="A0A423TCU4"/>
<reference evidence="2 3" key="1">
    <citation type="submission" date="2018-04" db="EMBL/GenBank/DDBJ databases">
        <authorList>
            <person name="Zhang X."/>
            <person name="Yuan J."/>
            <person name="Li F."/>
            <person name="Xiang J."/>
        </authorList>
    </citation>
    <scope>NUCLEOTIDE SEQUENCE [LARGE SCALE GENOMIC DNA]</scope>
    <source>
        <tissue evidence="2">Muscle</tissue>
    </source>
</reference>
<dbReference type="EMBL" id="QCYY01001910">
    <property type="protein sequence ID" value="ROT74320.1"/>
    <property type="molecule type" value="Genomic_DNA"/>
</dbReference>
<protein>
    <submittedName>
        <fullName evidence="2">Uncharacterized protein</fullName>
    </submittedName>
</protein>
<organism evidence="2 3">
    <name type="scientific">Penaeus vannamei</name>
    <name type="common">Whiteleg shrimp</name>
    <name type="synonym">Litopenaeus vannamei</name>
    <dbReference type="NCBI Taxonomy" id="6689"/>
    <lineage>
        <taxon>Eukaryota</taxon>
        <taxon>Metazoa</taxon>
        <taxon>Ecdysozoa</taxon>
        <taxon>Arthropoda</taxon>
        <taxon>Crustacea</taxon>
        <taxon>Multicrustacea</taxon>
        <taxon>Malacostraca</taxon>
        <taxon>Eumalacostraca</taxon>
        <taxon>Eucarida</taxon>
        <taxon>Decapoda</taxon>
        <taxon>Dendrobranchiata</taxon>
        <taxon>Penaeoidea</taxon>
        <taxon>Penaeidae</taxon>
        <taxon>Penaeus</taxon>
    </lineage>
</organism>
<evidence type="ECO:0000313" key="2">
    <source>
        <dbReference type="EMBL" id="ROT74320.1"/>
    </source>
</evidence>
<sequence>MKTLIAVLLVAFVAAEQKREAEPSVGLHHPLLYPYGVGLGSAYGLYPYGAHSFLSTRGHILHKRDAEADPGYLLGGGLGLGGAYGYGLNYGLGGAYGYGYPLGHVSYSTVGHSIGKREAEPGYGHGLLGGLGGSYGYASSLLYPGIAHSYQYNHAVNPLIYG</sequence>